<evidence type="ECO:0000313" key="2">
    <source>
        <dbReference type="EMBL" id="CAG5098279.1"/>
    </source>
</evidence>
<keyword evidence="3" id="KW-1185">Reference proteome</keyword>
<reference evidence="2 3" key="1">
    <citation type="submission" date="2021-04" db="EMBL/GenBank/DDBJ databases">
        <authorList>
            <person name="Bliznina A."/>
        </authorList>
    </citation>
    <scope>NUCLEOTIDE SEQUENCE [LARGE SCALE GENOMIC DNA]</scope>
</reference>
<proteinExistence type="predicted"/>
<gene>
    <name evidence="2" type="ORF">OKIOD_LOCUS7080</name>
</gene>
<organism evidence="2 3">
    <name type="scientific">Oikopleura dioica</name>
    <name type="common">Tunicate</name>
    <dbReference type="NCBI Taxonomy" id="34765"/>
    <lineage>
        <taxon>Eukaryota</taxon>
        <taxon>Metazoa</taxon>
        <taxon>Chordata</taxon>
        <taxon>Tunicata</taxon>
        <taxon>Appendicularia</taxon>
        <taxon>Copelata</taxon>
        <taxon>Oikopleuridae</taxon>
        <taxon>Oikopleura</taxon>
    </lineage>
</organism>
<name>A0ABN7SD43_OIKDI</name>
<evidence type="ECO:0000256" key="1">
    <source>
        <dbReference type="SAM" id="MobiDB-lite"/>
    </source>
</evidence>
<evidence type="ECO:0000313" key="3">
    <source>
        <dbReference type="Proteomes" id="UP001158576"/>
    </source>
</evidence>
<dbReference type="Proteomes" id="UP001158576">
    <property type="component" value="Chromosome XSR"/>
</dbReference>
<accession>A0ABN7SD43</accession>
<feature type="compositionally biased region" description="Polar residues" evidence="1">
    <location>
        <begin position="1"/>
        <end position="10"/>
    </location>
</feature>
<feature type="region of interest" description="Disordered" evidence="1">
    <location>
        <begin position="1"/>
        <end position="28"/>
    </location>
</feature>
<protein>
    <submittedName>
        <fullName evidence="2">Oidioi.mRNA.OKI2018_I69.XSR.g15522.t1.cds</fullName>
    </submittedName>
</protein>
<dbReference type="EMBL" id="OU015569">
    <property type="protein sequence ID" value="CAG5098279.1"/>
    <property type="molecule type" value="Genomic_DNA"/>
</dbReference>
<sequence>MTIAGSSGSGCQDRCCGSNKGHPANMPDPETLAKMQKQYQMQLQMAGRMNQNHLQKSAVTPSSSVFIPVEEDDLD</sequence>